<keyword evidence="2" id="KW-0378">Hydrolase</keyword>
<dbReference type="PANTHER" id="PTHR13620">
    <property type="entry name" value="3-5 EXONUCLEASE"/>
    <property type="match status" value="1"/>
</dbReference>
<reference evidence="5" key="1">
    <citation type="journal article" date="2020" name="Stud. Mycol.">
        <title>101 Dothideomycetes genomes: a test case for predicting lifestyles and emergence of pathogens.</title>
        <authorList>
            <person name="Haridas S."/>
            <person name="Albert R."/>
            <person name="Binder M."/>
            <person name="Bloem J."/>
            <person name="Labutti K."/>
            <person name="Salamov A."/>
            <person name="Andreopoulos B."/>
            <person name="Baker S."/>
            <person name="Barry K."/>
            <person name="Bills G."/>
            <person name="Bluhm B."/>
            <person name="Cannon C."/>
            <person name="Castanera R."/>
            <person name="Culley D."/>
            <person name="Daum C."/>
            <person name="Ezra D."/>
            <person name="Gonzalez J."/>
            <person name="Henrissat B."/>
            <person name="Kuo A."/>
            <person name="Liang C."/>
            <person name="Lipzen A."/>
            <person name="Lutzoni F."/>
            <person name="Magnuson J."/>
            <person name="Mondo S."/>
            <person name="Nolan M."/>
            <person name="Ohm R."/>
            <person name="Pangilinan J."/>
            <person name="Park H.-J."/>
            <person name="Ramirez L."/>
            <person name="Alfaro M."/>
            <person name="Sun H."/>
            <person name="Tritt A."/>
            <person name="Yoshinaga Y."/>
            <person name="Zwiers L.-H."/>
            <person name="Turgeon B."/>
            <person name="Goodwin S."/>
            <person name="Spatafora J."/>
            <person name="Crous P."/>
            <person name="Grigoriev I."/>
        </authorList>
    </citation>
    <scope>NUCLEOTIDE SEQUENCE</scope>
    <source>
        <strain evidence="5">CBS 113818</strain>
    </source>
</reference>
<dbReference type="InterPro" id="IPR002562">
    <property type="entry name" value="3'-5'_exonuclease_dom"/>
</dbReference>
<dbReference type="GO" id="GO:0005634">
    <property type="term" value="C:nucleus"/>
    <property type="evidence" value="ECO:0007669"/>
    <property type="project" value="TreeGrafter"/>
</dbReference>
<evidence type="ECO:0000313" key="5">
    <source>
        <dbReference type="EMBL" id="KAF2832080.1"/>
    </source>
</evidence>
<dbReference type="Pfam" id="PF01612">
    <property type="entry name" value="DNA_pol_A_exo1"/>
    <property type="match status" value="1"/>
</dbReference>
<feature type="compositionally biased region" description="Acidic residues" evidence="3">
    <location>
        <begin position="245"/>
        <end position="277"/>
    </location>
</feature>
<dbReference type="InterPro" id="IPR036397">
    <property type="entry name" value="RNaseH_sf"/>
</dbReference>
<feature type="region of interest" description="Disordered" evidence="3">
    <location>
        <begin position="178"/>
        <end position="206"/>
    </location>
</feature>
<feature type="region of interest" description="Disordered" evidence="3">
    <location>
        <begin position="720"/>
        <end position="762"/>
    </location>
</feature>
<dbReference type="SMART" id="SM00474">
    <property type="entry name" value="35EXOc"/>
    <property type="match status" value="1"/>
</dbReference>
<protein>
    <recommendedName>
        <fullName evidence="4">3'-5' exonuclease domain-containing protein</fullName>
    </recommendedName>
</protein>
<evidence type="ECO:0000259" key="4">
    <source>
        <dbReference type="SMART" id="SM00474"/>
    </source>
</evidence>
<evidence type="ECO:0000256" key="2">
    <source>
        <dbReference type="ARBA" id="ARBA00022801"/>
    </source>
</evidence>
<name>A0A6A7AFI6_9PLEO</name>
<organism evidence="5 6">
    <name type="scientific">Ophiobolus disseminans</name>
    <dbReference type="NCBI Taxonomy" id="1469910"/>
    <lineage>
        <taxon>Eukaryota</taxon>
        <taxon>Fungi</taxon>
        <taxon>Dikarya</taxon>
        <taxon>Ascomycota</taxon>
        <taxon>Pezizomycotina</taxon>
        <taxon>Dothideomycetes</taxon>
        <taxon>Pleosporomycetidae</taxon>
        <taxon>Pleosporales</taxon>
        <taxon>Pleosporineae</taxon>
        <taxon>Phaeosphaeriaceae</taxon>
        <taxon>Ophiobolus</taxon>
    </lineage>
</organism>
<feature type="compositionally biased region" description="Basic residues" evidence="3">
    <location>
        <begin position="542"/>
        <end position="553"/>
    </location>
</feature>
<dbReference type="GO" id="GO:0006139">
    <property type="term" value="P:nucleobase-containing compound metabolic process"/>
    <property type="evidence" value="ECO:0007669"/>
    <property type="project" value="InterPro"/>
</dbReference>
<dbReference type="Gene3D" id="3.30.420.10">
    <property type="entry name" value="Ribonuclease H-like superfamily/Ribonuclease H"/>
    <property type="match status" value="1"/>
</dbReference>
<evidence type="ECO:0000313" key="6">
    <source>
        <dbReference type="Proteomes" id="UP000799424"/>
    </source>
</evidence>
<dbReference type="Proteomes" id="UP000799424">
    <property type="component" value="Unassembled WGS sequence"/>
</dbReference>
<dbReference type="InterPro" id="IPR012337">
    <property type="entry name" value="RNaseH-like_sf"/>
</dbReference>
<feature type="region of interest" description="Disordered" evidence="3">
    <location>
        <begin position="21"/>
        <end position="105"/>
    </location>
</feature>
<dbReference type="PANTHER" id="PTHR13620:SF104">
    <property type="entry name" value="EXONUCLEASE 3'-5' DOMAIN-CONTAINING PROTEIN 2"/>
    <property type="match status" value="1"/>
</dbReference>
<gene>
    <name evidence="5" type="ORF">CC86DRAFT_451720</name>
</gene>
<dbReference type="OrthoDB" id="1920326at2759"/>
<keyword evidence="1" id="KW-0540">Nuclease</keyword>
<dbReference type="SUPFAM" id="SSF53098">
    <property type="entry name" value="Ribonuclease H-like"/>
    <property type="match status" value="1"/>
</dbReference>
<dbReference type="EMBL" id="MU006217">
    <property type="protein sequence ID" value="KAF2832080.1"/>
    <property type="molecule type" value="Genomic_DNA"/>
</dbReference>
<keyword evidence="6" id="KW-1185">Reference proteome</keyword>
<feature type="compositionally biased region" description="Polar residues" evidence="3">
    <location>
        <begin position="30"/>
        <end position="41"/>
    </location>
</feature>
<accession>A0A6A7AFI6</accession>
<dbReference type="GO" id="GO:0005737">
    <property type="term" value="C:cytoplasm"/>
    <property type="evidence" value="ECO:0007669"/>
    <property type="project" value="TreeGrafter"/>
</dbReference>
<evidence type="ECO:0000256" key="1">
    <source>
        <dbReference type="ARBA" id="ARBA00022722"/>
    </source>
</evidence>
<dbReference type="GO" id="GO:0008408">
    <property type="term" value="F:3'-5' exonuclease activity"/>
    <property type="evidence" value="ECO:0007669"/>
    <property type="project" value="InterPro"/>
</dbReference>
<feature type="compositionally biased region" description="Polar residues" evidence="3">
    <location>
        <begin position="219"/>
        <end position="228"/>
    </location>
</feature>
<feature type="compositionally biased region" description="Acidic residues" evidence="3">
    <location>
        <begin position="572"/>
        <end position="585"/>
    </location>
</feature>
<dbReference type="GO" id="GO:0003676">
    <property type="term" value="F:nucleic acid binding"/>
    <property type="evidence" value="ECO:0007669"/>
    <property type="project" value="InterPro"/>
</dbReference>
<sequence>MLFSRRASLSSASYLRRRACDERAADSVHTRTCQPTISRTPSLRLAGPFFRAMHTTTPPPKSPTSPNSGSRWKRGRPVSARHSSANAMKGGSTLLSPQPPSQISQAVHGAVLSGQGQVEPASHAKEPEARDDGDLEAVLSGALQNMQLRGDAKALRFTPTVRREAQHTMARVADVESAPPLHAIEPPVLNGDTKRESPGQTEAEGAQLTEQKALLNNEPASQNNNTMEPASDSDYVPSQAKDSNASEEDAEAQVVENEQDEESQDVEEQDEEIEEHTDLDYQIPEGVLRAAMQASPNTRASFWSTKLYRGPEGQPPVVHYCRSMDVAERVAQHFVDEEVLGFDIEWKPDFEWRPHLKCTSIKENASLIQLACENRIALFHISLFEGTTAEELMPPTVKAILESPDIYKVGVAVKGDFSRLQKYLNVQSQGVFELSRLHNLVEFHATKPLDKIGNKLAGLAAQVHQHLQLPLYKGEQLDDDPENTASVRQSNWSKVLDLPQIHYAAADAYAGFRLYHMLEWKRKQLRPTPPTRGLCDYDAKPKPRLPTKKKVTRKVKDVGNASAEETCSAVEQEAEDAEEEDGYETAPEELVNTHELEDLVDTSPEQVTLPGLADSGSTRSRKRIGRVNLPWLKGPDPGYPVLPQEPEAKSSVSDSAPIFQHSARTVEDNADAATSNTRLPRLQTDEEDEFADPELEEALQVMDLDTEGKLRDFATSATTVTASGGNHHTYLKRPSRKDNDVEMSDDSPVSPESEDPTAVSPLTFQPLTVPADETVRSPQYTQAQIWSQEYLRSTVPSPKTKAPSGIRATLPHLRAYNLWHIQHLSLDDIAGHLRDPPLSHLTVWGYIMQAVTLERLTYDKDAMRELLMGMPAALRKGKWKRMAETVGVLD</sequence>
<feature type="domain" description="3'-5' exonuclease" evidence="4">
    <location>
        <begin position="318"/>
        <end position="523"/>
    </location>
</feature>
<dbReference type="InterPro" id="IPR051132">
    <property type="entry name" value="3-5_Exonuclease_domain"/>
</dbReference>
<proteinExistence type="predicted"/>
<evidence type="ECO:0000256" key="3">
    <source>
        <dbReference type="SAM" id="MobiDB-lite"/>
    </source>
</evidence>
<feature type="compositionally biased region" description="Polar residues" evidence="3">
    <location>
        <begin position="93"/>
        <end position="105"/>
    </location>
</feature>
<dbReference type="CDD" id="cd06141">
    <property type="entry name" value="WRN_exo"/>
    <property type="match status" value="1"/>
</dbReference>
<feature type="region of interest" description="Disordered" evidence="3">
    <location>
        <begin position="529"/>
        <end position="585"/>
    </location>
</feature>
<dbReference type="AlphaFoldDB" id="A0A6A7AFI6"/>
<feature type="region of interest" description="Disordered" evidence="3">
    <location>
        <begin position="663"/>
        <end position="682"/>
    </location>
</feature>
<feature type="region of interest" description="Disordered" evidence="3">
    <location>
        <begin position="219"/>
        <end position="277"/>
    </location>
</feature>